<name>A0ABW4BMP9_9LACO</name>
<comment type="caution">
    <text evidence="3">The sequence shown here is derived from an EMBL/GenBank/DDBJ whole genome shotgun (WGS) entry which is preliminary data.</text>
</comment>
<dbReference type="Proteomes" id="UP001597191">
    <property type="component" value="Unassembled WGS sequence"/>
</dbReference>
<proteinExistence type="predicted"/>
<sequence length="108" mass="12771">MVYQTSELAKLAGVSQRTIRYYEQQGLLQAHRDLQNNYRWFDQKQVDRLQQILFYRELAFPLATIKQIMLAPDFDIDDSLQQQAHLDQLLVLLQQTQQARKGKITMSD</sequence>
<keyword evidence="1" id="KW-0238">DNA-binding</keyword>
<evidence type="ECO:0000256" key="1">
    <source>
        <dbReference type="ARBA" id="ARBA00023125"/>
    </source>
</evidence>
<dbReference type="PROSITE" id="PS00552">
    <property type="entry name" value="HTH_MERR_1"/>
    <property type="match status" value="1"/>
</dbReference>
<dbReference type="PANTHER" id="PTHR30204:SF90">
    <property type="entry name" value="HTH-TYPE TRANSCRIPTIONAL ACTIVATOR MTA"/>
    <property type="match status" value="1"/>
</dbReference>
<dbReference type="PROSITE" id="PS50937">
    <property type="entry name" value="HTH_MERR_2"/>
    <property type="match status" value="1"/>
</dbReference>
<dbReference type="Pfam" id="PF13411">
    <property type="entry name" value="MerR_1"/>
    <property type="match status" value="1"/>
</dbReference>
<dbReference type="InterPro" id="IPR047057">
    <property type="entry name" value="MerR_fam"/>
</dbReference>
<evidence type="ECO:0000313" key="3">
    <source>
        <dbReference type="EMBL" id="MFD1410538.1"/>
    </source>
</evidence>
<dbReference type="Gene3D" id="1.10.1660.10">
    <property type="match status" value="1"/>
</dbReference>
<feature type="domain" description="HTH merR-type" evidence="2">
    <location>
        <begin position="2"/>
        <end position="71"/>
    </location>
</feature>
<accession>A0ABW4BMP9</accession>
<dbReference type="InterPro" id="IPR009061">
    <property type="entry name" value="DNA-bd_dom_put_sf"/>
</dbReference>
<dbReference type="RefSeq" id="WP_125647731.1">
    <property type="nucleotide sequence ID" value="NZ_JBHTOH010000016.1"/>
</dbReference>
<keyword evidence="4" id="KW-1185">Reference proteome</keyword>
<dbReference type="SUPFAM" id="SSF46955">
    <property type="entry name" value="Putative DNA-binding domain"/>
    <property type="match status" value="1"/>
</dbReference>
<gene>
    <name evidence="3" type="ORF">ACFQ4R_02720</name>
</gene>
<dbReference type="EMBL" id="JBHTOH010000016">
    <property type="protein sequence ID" value="MFD1410538.1"/>
    <property type="molecule type" value="Genomic_DNA"/>
</dbReference>
<dbReference type="PANTHER" id="PTHR30204">
    <property type="entry name" value="REDOX-CYCLING DRUG-SENSING TRANSCRIPTIONAL ACTIVATOR SOXR"/>
    <property type="match status" value="1"/>
</dbReference>
<dbReference type="CDD" id="cd01106">
    <property type="entry name" value="HTH_TipAL-Mta"/>
    <property type="match status" value="1"/>
</dbReference>
<organism evidence="3 4">
    <name type="scientific">Lapidilactobacillus gannanensis</name>
    <dbReference type="NCBI Taxonomy" id="2486002"/>
    <lineage>
        <taxon>Bacteria</taxon>
        <taxon>Bacillati</taxon>
        <taxon>Bacillota</taxon>
        <taxon>Bacilli</taxon>
        <taxon>Lactobacillales</taxon>
        <taxon>Lactobacillaceae</taxon>
        <taxon>Lapidilactobacillus</taxon>
    </lineage>
</organism>
<dbReference type="SMART" id="SM00422">
    <property type="entry name" value="HTH_MERR"/>
    <property type="match status" value="1"/>
</dbReference>
<reference evidence="4" key="1">
    <citation type="journal article" date="2019" name="Int. J. Syst. Evol. Microbiol.">
        <title>The Global Catalogue of Microorganisms (GCM) 10K type strain sequencing project: providing services to taxonomists for standard genome sequencing and annotation.</title>
        <authorList>
            <consortium name="The Broad Institute Genomics Platform"/>
            <consortium name="The Broad Institute Genome Sequencing Center for Infectious Disease"/>
            <person name="Wu L."/>
            <person name="Ma J."/>
        </authorList>
    </citation>
    <scope>NUCLEOTIDE SEQUENCE [LARGE SCALE GENOMIC DNA]</scope>
    <source>
        <strain evidence="4">CCM 8937</strain>
    </source>
</reference>
<dbReference type="InterPro" id="IPR000551">
    <property type="entry name" value="MerR-type_HTH_dom"/>
</dbReference>
<protein>
    <submittedName>
        <fullName evidence="3">MerR family transcriptional regulator</fullName>
    </submittedName>
</protein>
<dbReference type="PRINTS" id="PR00040">
    <property type="entry name" value="HTHMERR"/>
</dbReference>
<evidence type="ECO:0000259" key="2">
    <source>
        <dbReference type="PROSITE" id="PS50937"/>
    </source>
</evidence>
<evidence type="ECO:0000313" key="4">
    <source>
        <dbReference type="Proteomes" id="UP001597191"/>
    </source>
</evidence>